<protein>
    <submittedName>
        <fullName evidence="3">Uncharacterized protein</fullName>
    </submittedName>
</protein>
<comment type="caution">
    <text evidence="3">The sequence shown here is derived from an EMBL/GenBank/DDBJ whole genome shotgun (WGS) entry which is preliminary data.</text>
</comment>
<dbReference type="InterPro" id="IPR037257">
    <property type="entry name" value="T2SS_E_N_sf"/>
</dbReference>
<dbReference type="AlphaFoldDB" id="A0A8J7P9G9"/>
<keyword evidence="2" id="KW-1133">Transmembrane helix</keyword>
<gene>
    <name evidence="3" type="ORF">J0M35_17255</name>
</gene>
<evidence type="ECO:0000313" key="4">
    <source>
        <dbReference type="Proteomes" id="UP000664277"/>
    </source>
</evidence>
<evidence type="ECO:0000313" key="3">
    <source>
        <dbReference type="EMBL" id="MBN8662119.1"/>
    </source>
</evidence>
<accession>A0A8J7P9G9</accession>
<evidence type="ECO:0000256" key="2">
    <source>
        <dbReference type="SAM" id="Phobius"/>
    </source>
</evidence>
<dbReference type="Proteomes" id="UP000664277">
    <property type="component" value="Unassembled WGS sequence"/>
</dbReference>
<dbReference type="EMBL" id="JAFLCK010000031">
    <property type="protein sequence ID" value="MBN8662119.1"/>
    <property type="molecule type" value="Genomic_DNA"/>
</dbReference>
<proteinExistence type="predicted"/>
<evidence type="ECO:0000256" key="1">
    <source>
        <dbReference type="SAM" id="MobiDB-lite"/>
    </source>
</evidence>
<dbReference type="SUPFAM" id="SSF160246">
    <property type="entry name" value="EspE N-terminal domain-like"/>
    <property type="match status" value="1"/>
</dbReference>
<feature type="transmembrane region" description="Helical" evidence="2">
    <location>
        <begin position="381"/>
        <end position="400"/>
    </location>
</feature>
<organism evidence="3 4">
    <name type="scientific">Candidatus Obscuribacter phosphatis</name>
    <dbReference type="NCBI Taxonomy" id="1906157"/>
    <lineage>
        <taxon>Bacteria</taxon>
        <taxon>Bacillati</taxon>
        <taxon>Candidatus Melainabacteria</taxon>
        <taxon>Candidatus Obscuribacterales</taxon>
        <taxon>Candidatus Obscuribacteraceae</taxon>
        <taxon>Candidatus Obscuribacter</taxon>
    </lineage>
</organism>
<reference evidence="3" key="1">
    <citation type="submission" date="2021-02" db="EMBL/GenBank/DDBJ databases">
        <title>Genome-Resolved Metagenomics of a Microbial Community Performing Photosynthetic Biological Nutrient Removal.</title>
        <authorList>
            <person name="Mcdaniel E.A."/>
        </authorList>
    </citation>
    <scope>NUCLEOTIDE SEQUENCE</scope>
    <source>
        <strain evidence="3">UWPOB_OBS1</strain>
    </source>
</reference>
<name>A0A8J7P9G9_9BACT</name>
<feature type="region of interest" description="Disordered" evidence="1">
    <location>
        <begin position="245"/>
        <end position="272"/>
    </location>
</feature>
<sequence>MTSLEASKTSEMEDSRNSVKAVKVGELLVGASIVSSAEMTEAIQVSKRLAVPIGRVLTMSGCVREDVLEGALQLQRLIKEGSLSVEGGIETLKRVHEDRVELAEALTTESQRMALLDTAESLGELLLDSNIISEDDLVKAMQTSFDNGVPLGTTLVLQGLLSPSLFPSILSVHKNIVRGVTGRDEGVKEIQEIFLHWLKAEESLRAHSTYKESERKNDQIEATAVTTVTIAPAIDKKAEDKQAAEKAVKASEARASESKEPKESKEAKKEAKPVADSELRLVDLLKQSGLFSQGDVQKRYEAMLRDPERSARFFIELGLIGVDDAKVALRAHGLLSKGNLSKEEAIYAVRNDRVSDYEKSIVEVKEEKVKRYMDQQWRGRMSTVIGGALVGAVVAGFSISRNKKGK</sequence>
<keyword evidence="2" id="KW-0812">Transmembrane</keyword>
<keyword evidence="2" id="KW-0472">Membrane</keyword>